<reference evidence="2 3" key="1">
    <citation type="submission" date="2024-09" db="EMBL/GenBank/DDBJ databases">
        <authorList>
            <person name="Sun Q."/>
            <person name="Mori K."/>
        </authorList>
    </citation>
    <scope>NUCLEOTIDE SEQUENCE [LARGE SCALE GENOMIC DNA]</scope>
    <source>
        <strain evidence="2 3">JCM 3143</strain>
    </source>
</reference>
<evidence type="ECO:0000313" key="3">
    <source>
        <dbReference type="Proteomes" id="UP001589532"/>
    </source>
</evidence>
<dbReference type="Proteomes" id="UP001589532">
    <property type="component" value="Unassembled WGS sequence"/>
</dbReference>
<dbReference type="InterPro" id="IPR020051">
    <property type="entry name" value="SagB-type_dehydrogenase"/>
</dbReference>
<accession>A0ABV5S4T5</accession>
<dbReference type="EMBL" id="JBHMBW010000019">
    <property type="protein sequence ID" value="MFB9625788.1"/>
    <property type="molecule type" value="Genomic_DNA"/>
</dbReference>
<dbReference type="CDD" id="cd02142">
    <property type="entry name" value="McbC_SagB-like_oxidoreductase"/>
    <property type="match status" value="1"/>
</dbReference>
<keyword evidence="3" id="KW-1185">Reference proteome</keyword>
<name>A0ABV5S4T5_9ACTN</name>
<comment type="caution">
    <text evidence="2">The sequence shown here is derived from an EMBL/GenBank/DDBJ whole genome shotgun (WGS) entry which is preliminary data.</text>
</comment>
<dbReference type="Pfam" id="PF00881">
    <property type="entry name" value="Nitroreductase"/>
    <property type="match status" value="1"/>
</dbReference>
<sequence length="396" mass="43950">MELRRARSLVGYWIDGELVLDNYLDAASETGERNGVAVDGPSVDILEQFDDWTDPETVPDRLDRYDASSVRDAIKALTEAGLLRTRDETTVEDQVMDAWQPWGEPATFFHFGTKDTAYVSVDGAVADAGMAARREEIRAEIAADGPPPAIFARRPDAERIHLTRAFLPLRRDFGEVLVSRRTHRTYKDEPVPLRSLSTVLHYTFAPMYFYDAGMLGNLMLRTSPCGGARHESECYVIVRNVEQIPPGIYHYSPEDHSLEIVSAGVDQRLMDRVLFSQKMITTAGFVCFLTVNLPRAMYKYRSARMLRTVLLNTGHLAQTFALTATAVGLGPAQNDAFSDSEVESMLGIDGISETAVYVLAAGVPDRRTDGFPIEDGHEDLERRVGESLARATGPGR</sequence>
<dbReference type="RefSeq" id="WP_344984337.1">
    <property type="nucleotide sequence ID" value="NZ_BAAAXV010000001.1"/>
</dbReference>
<evidence type="ECO:0000313" key="2">
    <source>
        <dbReference type="EMBL" id="MFB9625788.1"/>
    </source>
</evidence>
<dbReference type="InterPro" id="IPR052544">
    <property type="entry name" value="Bacteriocin_Proc_Enz"/>
</dbReference>
<gene>
    <name evidence="2" type="ORF">ACFFSA_22115</name>
</gene>
<organism evidence="2 3">
    <name type="scientific">Nonomuraea helvata</name>
    <dbReference type="NCBI Taxonomy" id="37484"/>
    <lineage>
        <taxon>Bacteria</taxon>
        <taxon>Bacillati</taxon>
        <taxon>Actinomycetota</taxon>
        <taxon>Actinomycetes</taxon>
        <taxon>Streptosporangiales</taxon>
        <taxon>Streptosporangiaceae</taxon>
        <taxon>Nonomuraea</taxon>
    </lineage>
</organism>
<dbReference type="SUPFAM" id="SSF55469">
    <property type="entry name" value="FMN-dependent nitroreductase-like"/>
    <property type="match status" value="1"/>
</dbReference>
<dbReference type="PANTHER" id="PTHR43745">
    <property type="entry name" value="NITROREDUCTASE MJ1384-RELATED"/>
    <property type="match status" value="1"/>
</dbReference>
<evidence type="ECO:0000259" key="1">
    <source>
        <dbReference type="Pfam" id="PF00881"/>
    </source>
</evidence>
<dbReference type="PANTHER" id="PTHR43745:SF2">
    <property type="entry name" value="NITROREDUCTASE MJ1384-RELATED"/>
    <property type="match status" value="1"/>
</dbReference>
<proteinExistence type="predicted"/>
<feature type="domain" description="Nitroreductase" evidence="1">
    <location>
        <begin position="178"/>
        <end position="362"/>
    </location>
</feature>
<dbReference type="InterPro" id="IPR029479">
    <property type="entry name" value="Nitroreductase"/>
</dbReference>
<dbReference type="Gene3D" id="3.40.109.10">
    <property type="entry name" value="NADH Oxidase"/>
    <property type="match status" value="1"/>
</dbReference>
<dbReference type="InterPro" id="IPR000415">
    <property type="entry name" value="Nitroreductase-like"/>
</dbReference>
<protein>
    <submittedName>
        <fullName evidence="2">SagB/ThcOx family dehydrogenase</fullName>
    </submittedName>
</protein>
<dbReference type="NCBIfam" id="TIGR03605">
    <property type="entry name" value="antibiot_sagB"/>
    <property type="match status" value="1"/>
</dbReference>